<gene>
    <name evidence="1" type="ordered locus">Ngar_c20830</name>
</gene>
<dbReference type="HOGENOM" id="CLU_1782436_0_0_2"/>
<keyword evidence="2" id="KW-1185">Reference proteome</keyword>
<organism evidence="1 2">
    <name type="scientific">Nitrososphaera gargensis (strain Ga9.2)</name>
    <dbReference type="NCBI Taxonomy" id="1237085"/>
    <lineage>
        <taxon>Archaea</taxon>
        <taxon>Nitrososphaerota</taxon>
        <taxon>Nitrososphaeria</taxon>
        <taxon>Nitrososphaerales</taxon>
        <taxon>Nitrososphaeraceae</taxon>
        <taxon>Nitrososphaera</taxon>
    </lineage>
</organism>
<sequence length="126" mass="14506">MADIAIAAGLADELRDRLREHVHIDPYCLPDPFGDKDDCTYFVVLDRENLNRVVAMFVNKKENNLPQLPWSSILGERLAKVSISKEDAFALKHELMPKETNNFYPYRRNGRIAGYAMFAFQICGQR</sequence>
<dbReference type="BioCyc" id="CNIT1237085:G1324-2081-MONOMER"/>
<proteinExistence type="predicted"/>
<dbReference type="EMBL" id="CP002408">
    <property type="protein sequence ID" value="AFU59014.1"/>
    <property type="molecule type" value="Genomic_DNA"/>
</dbReference>
<reference evidence="1 2" key="1">
    <citation type="journal article" date="2012" name="Environ. Microbiol.">
        <title>The genome of the ammonia-oxidizing Candidatus Nitrososphaera gargensis: insights into metabolic versatility and environmental adaptations.</title>
        <authorList>
            <person name="Spang A."/>
            <person name="Poehlein A."/>
            <person name="Offre P."/>
            <person name="Zumbragel S."/>
            <person name="Haider S."/>
            <person name="Rychlik N."/>
            <person name="Nowka B."/>
            <person name="Schmeisser C."/>
            <person name="Lebedeva E.V."/>
            <person name="Rattei T."/>
            <person name="Bohm C."/>
            <person name="Schmid M."/>
            <person name="Galushko A."/>
            <person name="Hatzenpichler R."/>
            <person name="Weinmaier T."/>
            <person name="Daniel R."/>
            <person name="Schleper C."/>
            <person name="Spieck E."/>
            <person name="Streit W."/>
            <person name="Wagner M."/>
        </authorList>
    </citation>
    <scope>NUCLEOTIDE SEQUENCE [LARGE SCALE GENOMIC DNA]</scope>
    <source>
        <strain evidence="2">Ga9.2</strain>
    </source>
</reference>
<dbReference type="Proteomes" id="UP000008037">
    <property type="component" value="Chromosome"/>
</dbReference>
<name>K0INA1_NITGG</name>
<dbReference type="AlphaFoldDB" id="K0INA1"/>
<accession>K0INA1</accession>
<dbReference type="KEGG" id="nga:Ngar_c20830"/>
<protein>
    <submittedName>
        <fullName evidence="1">Uncharacterized protein</fullName>
    </submittedName>
</protein>
<evidence type="ECO:0000313" key="1">
    <source>
        <dbReference type="EMBL" id="AFU59014.1"/>
    </source>
</evidence>
<evidence type="ECO:0000313" key="2">
    <source>
        <dbReference type="Proteomes" id="UP000008037"/>
    </source>
</evidence>
<dbReference type="InParanoid" id="K0INA1"/>